<proteinExistence type="predicted"/>
<gene>
    <name evidence="1" type="ORF">IQ230_11380</name>
</gene>
<dbReference type="InterPro" id="IPR029063">
    <property type="entry name" value="SAM-dependent_MTases_sf"/>
</dbReference>
<comment type="caution">
    <text evidence="1">The sequence shown here is derived from an EMBL/GenBank/DDBJ whole genome shotgun (WGS) entry which is preliminary data.</text>
</comment>
<evidence type="ECO:0008006" key="3">
    <source>
        <dbReference type="Google" id="ProtNLM"/>
    </source>
</evidence>
<dbReference type="Gene3D" id="3.40.50.150">
    <property type="entry name" value="Vaccinia Virus protein VP39"/>
    <property type="match status" value="1"/>
</dbReference>
<name>A0ABR9URQ1_9CHRO</name>
<dbReference type="EMBL" id="JADEWN010000024">
    <property type="protein sequence ID" value="MBE9190941.1"/>
    <property type="molecule type" value="Genomic_DNA"/>
</dbReference>
<organism evidence="1 2">
    <name type="scientific">Gloeocapsopsis crepidinum LEGE 06123</name>
    <dbReference type="NCBI Taxonomy" id="588587"/>
    <lineage>
        <taxon>Bacteria</taxon>
        <taxon>Bacillati</taxon>
        <taxon>Cyanobacteriota</taxon>
        <taxon>Cyanophyceae</taxon>
        <taxon>Oscillatoriophycideae</taxon>
        <taxon>Chroococcales</taxon>
        <taxon>Chroococcaceae</taxon>
        <taxon>Gloeocapsopsis</taxon>
    </lineage>
</organism>
<evidence type="ECO:0000313" key="1">
    <source>
        <dbReference type="EMBL" id="MBE9190941.1"/>
    </source>
</evidence>
<keyword evidence="2" id="KW-1185">Reference proteome</keyword>
<reference evidence="1 2" key="1">
    <citation type="submission" date="2020-10" db="EMBL/GenBank/DDBJ databases">
        <authorList>
            <person name="Castelo-Branco R."/>
            <person name="Eusebio N."/>
            <person name="Adriana R."/>
            <person name="Vieira A."/>
            <person name="Brugerolle De Fraissinette N."/>
            <person name="Rezende De Castro R."/>
            <person name="Schneider M.P."/>
            <person name="Vasconcelos V."/>
            <person name="Leao P.N."/>
        </authorList>
    </citation>
    <scope>NUCLEOTIDE SEQUENCE [LARGE SCALE GENOMIC DNA]</scope>
    <source>
        <strain evidence="1 2">LEGE 06123</strain>
    </source>
</reference>
<evidence type="ECO:0000313" key="2">
    <source>
        <dbReference type="Proteomes" id="UP000651156"/>
    </source>
</evidence>
<sequence length="102" mass="11642">MLAQRYRADIPSIWLIEGLWIYLNLPQVDILTTVSKLAVARSWLGLSVINTEGIGSATDISFQEYWRSKFDIPEKLPADYGWKAKVIQPGDEGAHFGRYTHF</sequence>
<protein>
    <recommendedName>
        <fullName evidence="3">S-adenosyl-L-methionine-dependent methyltransferase</fullName>
    </recommendedName>
</protein>
<accession>A0ABR9URQ1</accession>
<dbReference type="Proteomes" id="UP000651156">
    <property type="component" value="Unassembled WGS sequence"/>
</dbReference>